<accession>A0AAJ0ML00</accession>
<dbReference type="EMBL" id="JAUIQD010000001">
    <property type="protein sequence ID" value="KAK3364336.1"/>
    <property type="molecule type" value="Genomic_DNA"/>
</dbReference>
<proteinExistence type="predicted"/>
<dbReference type="Proteomes" id="UP001275084">
    <property type="component" value="Unassembled WGS sequence"/>
</dbReference>
<keyword evidence="3" id="KW-1185">Reference proteome</keyword>
<evidence type="ECO:0000256" key="1">
    <source>
        <dbReference type="SAM" id="Phobius"/>
    </source>
</evidence>
<gene>
    <name evidence="2" type="ORF">B0T25DRAFT_61297</name>
</gene>
<comment type="caution">
    <text evidence="2">The sequence shown here is derived from an EMBL/GenBank/DDBJ whole genome shotgun (WGS) entry which is preliminary data.</text>
</comment>
<feature type="transmembrane region" description="Helical" evidence="1">
    <location>
        <begin position="54"/>
        <end position="82"/>
    </location>
</feature>
<keyword evidence="1" id="KW-0472">Membrane</keyword>
<feature type="non-terminal residue" evidence="2">
    <location>
        <position position="1"/>
    </location>
</feature>
<reference evidence="2" key="1">
    <citation type="journal article" date="2023" name="Mol. Phylogenet. Evol.">
        <title>Genome-scale phylogeny and comparative genomics of the fungal order Sordariales.</title>
        <authorList>
            <person name="Hensen N."/>
            <person name="Bonometti L."/>
            <person name="Westerberg I."/>
            <person name="Brannstrom I.O."/>
            <person name="Guillou S."/>
            <person name="Cros-Aarteil S."/>
            <person name="Calhoun S."/>
            <person name="Haridas S."/>
            <person name="Kuo A."/>
            <person name="Mondo S."/>
            <person name="Pangilinan J."/>
            <person name="Riley R."/>
            <person name="LaButti K."/>
            <person name="Andreopoulos B."/>
            <person name="Lipzen A."/>
            <person name="Chen C."/>
            <person name="Yan M."/>
            <person name="Daum C."/>
            <person name="Ng V."/>
            <person name="Clum A."/>
            <person name="Steindorff A."/>
            <person name="Ohm R.A."/>
            <person name="Martin F."/>
            <person name="Silar P."/>
            <person name="Natvig D.O."/>
            <person name="Lalanne C."/>
            <person name="Gautier V."/>
            <person name="Ament-Velasquez S.L."/>
            <person name="Kruys A."/>
            <person name="Hutchinson M.I."/>
            <person name="Powell A.J."/>
            <person name="Barry K."/>
            <person name="Miller A.N."/>
            <person name="Grigoriev I.V."/>
            <person name="Debuchy R."/>
            <person name="Gladieux P."/>
            <person name="Hiltunen Thoren M."/>
            <person name="Johannesson H."/>
        </authorList>
    </citation>
    <scope>NUCLEOTIDE SEQUENCE</scope>
    <source>
        <strain evidence="2">CBS 955.72</strain>
    </source>
</reference>
<evidence type="ECO:0000313" key="2">
    <source>
        <dbReference type="EMBL" id="KAK3364336.1"/>
    </source>
</evidence>
<name>A0AAJ0ML00_9PEZI</name>
<organism evidence="2 3">
    <name type="scientific">Lasiosphaeria hispida</name>
    <dbReference type="NCBI Taxonomy" id="260671"/>
    <lineage>
        <taxon>Eukaryota</taxon>
        <taxon>Fungi</taxon>
        <taxon>Dikarya</taxon>
        <taxon>Ascomycota</taxon>
        <taxon>Pezizomycotina</taxon>
        <taxon>Sordariomycetes</taxon>
        <taxon>Sordariomycetidae</taxon>
        <taxon>Sordariales</taxon>
        <taxon>Lasiosphaeriaceae</taxon>
        <taxon>Lasiosphaeria</taxon>
    </lineage>
</organism>
<evidence type="ECO:0000313" key="3">
    <source>
        <dbReference type="Proteomes" id="UP001275084"/>
    </source>
</evidence>
<protein>
    <submittedName>
        <fullName evidence="2">Uncharacterized protein</fullName>
    </submittedName>
</protein>
<sequence>ALLTGVTSTAANCGKASTARPAASQPASRRAAKPEKFAVRGRDRVLAFLDICDAAVVGFCLGSLCWGFCLGTIFLSFVSFSIRKHNSTLLSRPLFTNSHLITYDQLPSPLFLHFPPPSPSSPWPNAEPATLMGMCPSLWPSARPTISICLSGSHERTWLFSTLSTATTTTARTTARTTATRTMAAATTLTATSAATQ</sequence>
<keyword evidence="1" id="KW-0812">Transmembrane</keyword>
<dbReference type="AlphaFoldDB" id="A0AAJ0ML00"/>
<reference evidence="2" key="2">
    <citation type="submission" date="2023-06" db="EMBL/GenBank/DDBJ databases">
        <authorList>
            <consortium name="Lawrence Berkeley National Laboratory"/>
            <person name="Haridas S."/>
            <person name="Hensen N."/>
            <person name="Bonometti L."/>
            <person name="Westerberg I."/>
            <person name="Brannstrom I.O."/>
            <person name="Guillou S."/>
            <person name="Cros-Aarteil S."/>
            <person name="Calhoun S."/>
            <person name="Kuo A."/>
            <person name="Mondo S."/>
            <person name="Pangilinan J."/>
            <person name="Riley R."/>
            <person name="Labutti K."/>
            <person name="Andreopoulos B."/>
            <person name="Lipzen A."/>
            <person name="Chen C."/>
            <person name="Yanf M."/>
            <person name="Daum C."/>
            <person name="Ng V."/>
            <person name="Clum A."/>
            <person name="Steindorff A."/>
            <person name="Ohm R."/>
            <person name="Martin F."/>
            <person name="Silar P."/>
            <person name="Natvig D."/>
            <person name="Lalanne C."/>
            <person name="Gautier V."/>
            <person name="Ament-Velasquez S.L."/>
            <person name="Kruys A."/>
            <person name="Hutchinson M.I."/>
            <person name="Powell A.J."/>
            <person name="Barry K."/>
            <person name="Miller A.N."/>
            <person name="Grigoriev I.V."/>
            <person name="Debuchy R."/>
            <person name="Gladieux P."/>
            <person name="Thoren M.H."/>
            <person name="Johannesson H."/>
        </authorList>
    </citation>
    <scope>NUCLEOTIDE SEQUENCE</scope>
    <source>
        <strain evidence="2">CBS 955.72</strain>
    </source>
</reference>
<keyword evidence="1" id="KW-1133">Transmembrane helix</keyword>